<evidence type="ECO:0000256" key="4">
    <source>
        <dbReference type="ARBA" id="ARBA00022989"/>
    </source>
</evidence>
<evidence type="ECO:0000256" key="1">
    <source>
        <dbReference type="ARBA" id="ARBA00004141"/>
    </source>
</evidence>
<feature type="transmembrane region" description="Helical" evidence="7">
    <location>
        <begin position="133"/>
        <end position="157"/>
    </location>
</feature>
<keyword evidence="4 7" id="KW-1133">Transmembrane helix</keyword>
<dbReference type="InterPro" id="IPR024791">
    <property type="entry name" value="Cyt_c/ubiquinol_Oxase_su3"/>
</dbReference>
<keyword evidence="10" id="KW-1185">Reference proteome</keyword>
<evidence type="ECO:0000256" key="6">
    <source>
        <dbReference type="RuleBase" id="RU003376"/>
    </source>
</evidence>
<dbReference type="OrthoDB" id="679789at2"/>
<evidence type="ECO:0000256" key="3">
    <source>
        <dbReference type="ARBA" id="ARBA00022692"/>
    </source>
</evidence>
<dbReference type="EMBL" id="QGGO01000022">
    <property type="protein sequence ID" value="PWK21898.1"/>
    <property type="molecule type" value="Genomic_DNA"/>
</dbReference>
<dbReference type="AlphaFoldDB" id="A0A316DWN9"/>
<feature type="transmembrane region" description="Helical" evidence="7">
    <location>
        <begin position="178"/>
        <end position="195"/>
    </location>
</feature>
<feature type="transmembrane region" description="Helical" evidence="7">
    <location>
        <begin position="25"/>
        <end position="42"/>
    </location>
</feature>
<dbReference type="Pfam" id="PF00510">
    <property type="entry name" value="COX3"/>
    <property type="match status" value="1"/>
</dbReference>
<proteinExistence type="inferred from homology"/>
<dbReference type="PANTHER" id="PTHR11403">
    <property type="entry name" value="CYTOCHROME C OXIDASE SUBUNIT III"/>
    <property type="match status" value="1"/>
</dbReference>
<feature type="domain" description="Heme-copper oxidase subunit III family profile" evidence="8">
    <location>
        <begin position="1"/>
        <end position="197"/>
    </location>
</feature>
<comment type="subcellular location">
    <subcellularLocation>
        <location evidence="6">Cell membrane</location>
        <topology evidence="6">Multi-pass membrane protein</topology>
    </subcellularLocation>
    <subcellularLocation>
        <location evidence="1">Membrane</location>
        <topology evidence="1">Multi-pass membrane protein</topology>
    </subcellularLocation>
</comment>
<evidence type="ECO:0000256" key="5">
    <source>
        <dbReference type="ARBA" id="ARBA00023136"/>
    </source>
</evidence>
<evidence type="ECO:0000256" key="7">
    <source>
        <dbReference type="SAM" id="Phobius"/>
    </source>
</evidence>
<evidence type="ECO:0000256" key="2">
    <source>
        <dbReference type="ARBA" id="ARBA00010581"/>
    </source>
</evidence>
<dbReference type="SUPFAM" id="SSF81452">
    <property type="entry name" value="Cytochrome c oxidase subunit III-like"/>
    <property type="match status" value="1"/>
</dbReference>
<accession>A0A316DWN9</accession>
<comment type="similarity">
    <text evidence="2 6">Belongs to the cytochrome c oxidase subunit 3 family.</text>
</comment>
<dbReference type="InterPro" id="IPR000298">
    <property type="entry name" value="Cyt_c_oxidase-like_su3"/>
</dbReference>
<dbReference type="InterPro" id="IPR035973">
    <property type="entry name" value="Cyt_c_oxidase_su3-like_sf"/>
</dbReference>
<sequence length="197" mass="22617">MTQEHLANINIDEPEETLKMNPKKFMLWLAIVSIIMMFAGWTSGYLVRKAEGRWHEFELPQIFWYSTGILLVSSISMFFAVQAAKKDNFSTLKTAISITFVFGLAFLATQVIGFSDLIKNQLYFAGSDVASSWIYVLVGLHALHVVSGLIVLLISLISSFKFTKDSKNLTRIQLCATYWHFLDGLWLYLFLFLYFNR</sequence>
<evidence type="ECO:0000313" key="9">
    <source>
        <dbReference type="EMBL" id="PWK21898.1"/>
    </source>
</evidence>
<dbReference type="PANTHER" id="PTHR11403:SF10">
    <property type="entry name" value="CYTOCHROME C OXIDASE"/>
    <property type="match status" value="1"/>
</dbReference>
<reference evidence="9 10" key="1">
    <citation type="submission" date="2018-05" db="EMBL/GenBank/DDBJ databases">
        <title>Genomic Encyclopedia of Archaeal and Bacterial Type Strains, Phase II (KMG-II): from individual species to whole genera.</title>
        <authorList>
            <person name="Goeker M."/>
        </authorList>
    </citation>
    <scope>NUCLEOTIDE SEQUENCE [LARGE SCALE GENOMIC DNA]</scope>
    <source>
        <strain evidence="9 10">DSM 22214</strain>
    </source>
</reference>
<dbReference type="Gene3D" id="1.20.120.80">
    <property type="entry name" value="Cytochrome c oxidase, subunit III, four-helix bundle"/>
    <property type="match status" value="1"/>
</dbReference>
<evidence type="ECO:0000259" key="8">
    <source>
        <dbReference type="PROSITE" id="PS50253"/>
    </source>
</evidence>
<organism evidence="9 10">
    <name type="scientific">Arcicella aurantiaca</name>
    <dbReference type="NCBI Taxonomy" id="591202"/>
    <lineage>
        <taxon>Bacteria</taxon>
        <taxon>Pseudomonadati</taxon>
        <taxon>Bacteroidota</taxon>
        <taxon>Cytophagia</taxon>
        <taxon>Cytophagales</taxon>
        <taxon>Flectobacillaceae</taxon>
        <taxon>Arcicella</taxon>
    </lineage>
</organism>
<feature type="transmembrane region" description="Helical" evidence="7">
    <location>
        <begin position="95"/>
        <end position="113"/>
    </location>
</feature>
<dbReference type="GO" id="GO:0019646">
    <property type="term" value="P:aerobic electron transport chain"/>
    <property type="evidence" value="ECO:0007669"/>
    <property type="project" value="InterPro"/>
</dbReference>
<name>A0A316DWN9_9BACT</name>
<protein>
    <submittedName>
        <fullName evidence="9">Cytochrome c oxidase subunit 3</fullName>
    </submittedName>
</protein>
<dbReference type="GO" id="GO:0004129">
    <property type="term" value="F:cytochrome-c oxidase activity"/>
    <property type="evidence" value="ECO:0007669"/>
    <property type="project" value="InterPro"/>
</dbReference>
<dbReference type="Proteomes" id="UP000245489">
    <property type="component" value="Unassembled WGS sequence"/>
</dbReference>
<dbReference type="PROSITE" id="PS50253">
    <property type="entry name" value="COX3"/>
    <property type="match status" value="1"/>
</dbReference>
<dbReference type="RefSeq" id="WP_109744298.1">
    <property type="nucleotide sequence ID" value="NZ_QGGO01000022.1"/>
</dbReference>
<comment type="caution">
    <text evidence="9">The sequence shown here is derived from an EMBL/GenBank/DDBJ whole genome shotgun (WGS) entry which is preliminary data.</text>
</comment>
<feature type="transmembrane region" description="Helical" evidence="7">
    <location>
        <begin position="62"/>
        <end position="83"/>
    </location>
</feature>
<keyword evidence="3 6" id="KW-0812">Transmembrane</keyword>
<dbReference type="GO" id="GO:0005886">
    <property type="term" value="C:plasma membrane"/>
    <property type="evidence" value="ECO:0007669"/>
    <property type="project" value="UniProtKB-SubCell"/>
</dbReference>
<evidence type="ECO:0000313" key="10">
    <source>
        <dbReference type="Proteomes" id="UP000245489"/>
    </source>
</evidence>
<keyword evidence="5 7" id="KW-0472">Membrane</keyword>
<dbReference type="InterPro" id="IPR013833">
    <property type="entry name" value="Cyt_c_oxidase_su3_a-hlx"/>
</dbReference>
<gene>
    <name evidence="9" type="ORF">LV89_03612</name>
</gene>